<feature type="transmembrane region" description="Helical" evidence="1">
    <location>
        <begin position="77"/>
        <end position="97"/>
    </location>
</feature>
<dbReference type="GO" id="GO:0140359">
    <property type="term" value="F:ABC-type transporter activity"/>
    <property type="evidence" value="ECO:0007669"/>
    <property type="project" value="InterPro"/>
</dbReference>
<dbReference type="AlphaFoldDB" id="A0A366HXQ2"/>
<comment type="caution">
    <text evidence="2">The sequence shown here is derived from an EMBL/GenBank/DDBJ whole genome shotgun (WGS) entry which is preliminary data.</text>
</comment>
<name>A0A366HXQ2_9FIRM</name>
<feature type="transmembrane region" description="Helical" evidence="1">
    <location>
        <begin position="16"/>
        <end position="37"/>
    </location>
</feature>
<sequence length="265" mass="30116">MKAIVFRELKANRKGLFMWMFGMLFMVAIGAAEYGTVVENAVSIMPMMDALPRIVKVIFGMDILPIDTPLGYYVCMYLWYSMVAFAHAIVLGATIIAKEERDRTAEFIYTMPYSRKTIISGKIIAAAINVLCMTIFTFLCIILTLVSQMNGESIMPEILTTMIGMFFAQMLCLALGLFFSSLFNYHRTAMSMAISFFALSFVLATVIEFVGNMEFLNFLTPFRYFFAPYVVTNGISSVYLLLSLFFAAVFVFLTYKLYKKRDIHC</sequence>
<dbReference type="RefSeq" id="WP_113921706.1">
    <property type="nucleotide sequence ID" value="NZ_QNRX01000023.1"/>
</dbReference>
<organism evidence="2 3">
    <name type="scientific">Alkalibaculum bacchi</name>
    <dbReference type="NCBI Taxonomy" id="645887"/>
    <lineage>
        <taxon>Bacteria</taxon>
        <taxon>Bacillati</taxon>
        <taxon>Bacillota</taxon>
        <taxon>Clostridia</taxon>
        <taxon>Eubacteriales</taxon>
        <taxon>Eubacteriaceae</taxon>
        <taxon>Alkalibaculum</taxon>
    </lineage>
</organism>
<proteinExistence type="predicted"/>
<reference evidence="2 3" key="1">
    <citation type="submission" date="2018-06" db="EMBL/GenBank/DDBJ databases">
        <title>Genomic Encyclopedia of Type Strains, Phase IV (KMG-IV): sequencing the most valuable type-strain genomes for metagenomic binning, comparative biology and taxonomic classification.</title>
        <authorList>
            <person name="Goeker M."/>
        </authorList>
    </citation>
    <scope>NUCLEOTIDE SEQUENCE [LARGE SCALE GENOMIC DNA]</scope>
    <source>
        <strain evidence="2 3">DSM 22112</strain>
    </source>
</reference>
<feature type="transmembrane region" description="Helical" evidence="1">
    <location>
        <begin position="191"/>
        <end position="210"/>
    </location>
</feature>
<evidence type="ECO:0000313" key="3">
    <source>
        <dbReference type="Proteomes" id="UP000253490"/>
    </source>
</evidence>
<accession>A0A366HXQ2</accession>
<dbReference type="PANTHER" id="PTHR37305">
    <property type="entry name" value="INTEGRAL MEMBRANE PROTEIN-RELATED"/>
    <property type="match status" value="1"/>
</dbReference>
<keyword evidence="1" id="KW-1133">Transmembrane helix</keyword>
<feature type="transmembrane region" description="Helical" evidence="1">
    <location>
        <begin position="118"/>
        <end position="146"/>
    </location>
</feature>
<protein>
    <submittedName>
        <fullName evidence="2">ABC-2 type transport system permease protein</fullName>
    </submittedName>
</protein>
<dbReference type="Pfam" id="PF12679">
    <property type="entry name" value="ABC2_membrane_2"/>
    <property type="match status" value="1"/>
</dbReference>
<dbReference type="PANTHER" id="PTHR37305:SF1">
    <property type="entry name" value="MEMBRANE PROTEIN"/>
    <property type="match status" value="1"/>
</dbReference>
<keyword evidence="1" id="KW-0812">Transmembrane</keyword>
<feature type="transmembrane region" description="Helical" evidence="1">
    <location>
        <begin position="230"/>
        <end position="253"/>
    </location>
</feature>
<dbReference type="EMBL" id="QNRX01000023">
    <property type="protein sequence ID" value="RBP58454.1"/>
    <property type="molecule type" value="Genomic_DNA"/>
</dbReference>
<keyword evidence="1" id="KW-0472">Membrane</keyword>
<dbReference type="GO" id="GO:0005886">
    <property type="term" value="C:plasma membrane"/>
    <property type="evidence" value="ECO:0007669"/>
    <property type="project" value="UniProtKB-SubCell"/>
</dbReference>
<gene>
    <name evidence="2" type="ORF">DES36_12323</name>
</gene>
<feature type="transmembrane region" description="Helical" evidence="1">
    <location>
        <begin position="158"/>
        <end position="179"/>
    </location>
</feature>
<evidence type="ECO:0000256" key="1">
    <source>
        <dbReference type="SAM" id="Phobius"/>
    </source>
</evidence>
<dbReference type="Proteomes" id="UP000253490">
    <property type="component" value="Unassembled WGS sequence"/>
</dbReference>
<evidence type="ECO:0000313" key="2">
    <source>
        <dbReference type="EMBL" id="RBP58454.1"/>
    </source>
</evidence>
<dbReference type="OrthoDB" id="9800309at2"/>
<keyword evidence="3" id="KW-1185">Reference proteome</keyword>